<keyword evidence="2" id="KW-1185">Reference proteome</keyword>
<sequence length="66" mass="7467">MELSASQRVSRDCYEWAEIGKVGPETVANRYMRRVDLASWAEHGRIVKEVSSVRLEASEAVSEIDL</sequence>
<organism evidence="1 2">
    <name type="scientific">Aspergillus tanneri</name>
    <dbReference type="NCBI Taxonomy" id="1220188"/>
    <lineage>
        <taxon>Eukaryota</taxon>
        <taxon>Fungi</taxon>
        <taxon>Dikarya</taxon>
        <taxon>Ascomycota</taxon>
        <taxon>Pezizomycotina</taxon>
        <taxon>Eurotiomycetes</taxon>
        <taxon>Eurotiomycetidae</taxon>
        <taxon>Eurotiales</taxon>
        <taxon>Aspergillaceae</taxon>
        <taxon>Aspergillus</taxon>
        <taxon>Aspergillus subgen. Circumdati</taxon>
    </lineage>
</organism>
<dbReference type="EMBL" id="SOSA01000233">
    <property type="protein sequence ID" value="THC93972.1"/>
    <property type="molecule type" value="Genomic_DNA"/>
</dbReference>
<dbReference type="AlphaFoldDB" id="A0A4S3JFI3"/>
<comment type="caution">
    <text evidence="1">The sequence shown here is derived from an EMBL/GenBank/DDBJ whole genome shotgun (WGS) entry which is preliminary data.</text>
</comment>
<reference evidence="1 2" key="1">
    <citation type="submission" date="2019-03" db="EMBL/GenBank/DDBJ databases">
        <title>The genome sequence of a newly discovered highly antifungal drug resistant Aspergillus species, Aspergillus tanneri NIH 1004.</title>
        <authorList>
            <person name="Mounaud S."/>
            <person name="Singh I."/>
            <person name="Joardar V."/>
            <person name="Pakala S."/>
            <person name="Pakala S."/>
            <person name="Venepally P."/>
            <person name="Hoover J."/>
            <person name="Nierman W."/>
            <person name="Chung J."/>
            <person name="Losada L."/>
        </authorList>
    </citation>
    <scope>NUCLEOTIDE SEQUENCE [LARGE SCALE GENOMIC DNA]</scope>
    <source>
        <strain evidence="1 2">NIH1004</strain>
    </source>
</reference>
<accession>A0A4S3JFI3</accession>
<evidence type="ECO:0000313" key="1">
    <source>
        <dbReference type="EMBL" id="THC93972.1"/>
    </source>
</evidence>
<dbReference type="VEuPathDB" id="FungiDB:EYZ11_006549"/>
<proteinExistence type="predicted"/>
<gene>
    <name evidence="1" type="ORF">EYZ11_006549</name>
</gene>
<name>A0A4S3JFI3_9EURO</name>
<dbReference type="Proteomes" id="UP000308092">
    <property type="component" value="Unassembled WGS sequence"/>
</dbReference>
<evidence type="ECO:0000313" key="2">
    <source>
        <dbReference type="Proteomes" id="UP000308092"/>
    </source>
</evidence>
<protein>
    <submittedName>
        <fullName evidence="1">Uncharacterized protein</fullName>
    </submittedName>
</protein>